<evidence type="ECO:0000313" key="2">
    <source>
        <dbReference type="EMBL" id="ETN72438.1"/>
    </source>
</evidence>
<protein>
    <submittedName>
        <fullName evidence="2">Uncharacterized protein</fullName>
    </submittedName>
</protein>
<name>W2SSF4_NECAM</name>
<evidence type="ECO:0000313" key="3">
    <source>
        <dbReference type="Proteomes" id="UP000053676"/>
    </source>
</evidence>
<dbReference type="Proteomes" id="UP000053676">
    <property type="component" value="Unassembled WGS sequence"/>
</dbReference>
<dbReference type="AlphaFoldDB" id="W2SSF4"/>
<feature type="compositionally biased region" description="Low complexity" evidence="1">
    <location>
        <begin position="7"/>
        <end position="21"/>
    </location>
</feature>
<proteinExistence type="predicted"/>
<keyword evidence="3" id="KW-1185">Reference proteome</keyword>
<evidence type="ECO:0000256" key="1">
    <source>
        <dbReference type="SAM" id="MobiDB-lite"/>
    </source>
</evidence>
<organism evidence="2 3">
    <name type="scientific">Necator americanus</name>
    <name type="common">Human hookworm</name>
    <dbReference type="NCBI Taxonomy" id="51031"/>
    <lineage>
        <taxon>Eukaryota</taxon>
        <taxon>Metazoa</taxon>
        <taxon>Ecdysozoa</taxon>
        <taxon>Nematoda</taxon>
        <taxon>Chromadorea</taxon>
        <taxon>Rhabditida</taxon>
        <taxon>Rhabditina</taxon>
        <taxon>Rhabditomorpha</taxon>
        <taxon>Strongyloidea</taxon>
        <taxon>Ancylostomatidae</taxon>
        <taxon>Bunostominae</taxon>
        <taxon>Necator</taxon>
    </lineage>
</organism>
<gene>
    <name evidence="2" type="ORF">NECAME_18853</name>
</gene>
<sequence>MHPGDAQPHQQGTQGQAQVRQGRSRDQPQGEYRGSHRYQQRFHRQPQVVAQWNGQAEGQHAAKCIDQMPAPMATPPASSQRAAARRGCEADTREAISSAVNEARIATRIDSTTNNGL</sequence>
<reference evidence="3" key="1">
    <citation type="journal article" date="2014" name="Nat. Genet.">
        <title>Genome of the human hookworm Necator americanus.</title>
        <authorList>
            <person name="Tang Y.T."/>
            <person name="Gao X."/>
            <person name="Rosa B.A."/>
            <person name="Abubucker S."/>
            <person name="Hallsworth-Pepin K."/>
            <person name="Martin J."/>
            <person name="Tyagi R."/>
            <person name="Heizer E."/>
            <person name="Zhang X."/>
            <person name="Bhonagiri-Palsikar V."/>
            <person name="Minx P."/>
            <person name="Warren W.C."/>
            <person name="Wang Q."/>
            <person name="Zhan B."/>
            <person name="Hotez P.J."/>
            <person name="Sternberg P.W."/>
            <person name="Dougall A."/>
            <person name="Gaze S.T."/>
            <person name="Mulvenna J."/>
            <person name="Sotillo J."/>
            <person name="Ranganathan S."/>
            <person name="Rabelo E.M."/>
            <person name="Wilson R.K."/>
            <person name="Felgner P.L."/>
            <person name="Bethony J."/>
            <person name="Hawdon J.M."/>
            <person name="Gasser R.B."/>
            <person name="Loukas A."/>
            <person name="Mitreva M."/>
        </authorList>
    </citation>
    <scope>NUCLEOTIDE SEQUENCE [LARGE SCALE GENOMIC DNA]</scope>
</reference>
<dbReference type="EMBL" id="KI664382">
    <property type="protein sequence ID" value="ETN72438.1"/>
    <property type="molecule type" value="Genomic_DNA"/>
</dbReference>
<dbReference type="KEGG" id="nai:NECAME_18853"/>
<accession>W2SSF4</accession>
<feature type="region of interest" description="Disordered" evidence="1">
    <location>
        <begin position="1"/>
        <end position="40"/>
    </location>
</feature>